<accession>A0A8X6QVK6</accession>
<keyword evidence="3" id="KW-1185">Reference proteome</keyword>
<protein>
    <submittedName>
        <fullName evidence="2">Uncharacterized protein</fullName>
    </submittedName>
</protein>
<comment type="caution">
    <text evidence="2">The sequence shown here is derived from an EMBL/GenBank/DDBJ whole genome shotgun (WGS) entry which is preliminary data.</text>
</comment>
<dbReference type="OrthoDB" id="10539989at2759"/>
<reference evidence="2" key="1">
    <citation type="submission" date="2020-08" db="EMBL/GenBank/DDBJ databases">
        <title>Multicomponent nature underlies the extraordinary mechanical properties of spider dragline silk.</title>
        <authorList>
            <person name="Kono N."/>
            <person name="Nakamura H."/>
            <person name="Mori M."/>
            <person name="Yoshida Y."/>
            <person name="Ohtoshi R."/>
            <person name="Malay A.D."/>
            <person name="Moran D.A.P."/>
            <person name="Tomita M."/>
            <person name="Numata K."/>
            <person name="Arakawa K."/>
        </authorList>
    </citation>
    <scope>NUCLEOTIDE SEQUENCE</scope>
</reference>
<evidence type="ECO:0000256" key="1">
    <source>
        <dbReference type="SAM" id="MobiDB-lite"/>
    </source>
</evidence>
<sequence>MKRCKVSLMKNKLTSFTKSYAKDYKKDIKKKGITGHVTAQLNHFHLRPSLALLVQKKGETYTSPTFSQFVTMLTIQKKSESWKLKKVLEEDESPLRPYSPPSLFPPNKKKIRNTKQEKIRRELIDESRSKSMHT</sequence>
<proteinExistence type="predicted"/>
<name>A0A8X6QVK6_NEPPI</name>
<evidence type="ECO:0000313" key="2">
    <source>
        <dbReference type="EMBL" id="GFU33865.1"/>
    </source>
</evidence>
<gene>
    <name evidence="2" type="ORF">NPIL_697981</name>
</gene>
<dbReference type="Proteomes" id="UP000887013">
    <property type="component" value="Unassembled WGS sequence"/>
</dbReference>
<feature type="region of interest" description="Disordered" evidence="1">
    <location>
        <begin position="90"/>
        <end position="134"/>
    </location>
</feature>
<dbReference type="AlphaFoldDB" id="A0A8X6QVK6"/>
<organism evidence="2 3">
    <name type="scientific">Nephila pilipes</name>
    <name type="common">Giant wood spider</name>
    <name type="synonym">Nephila maculata</name>
    <dbReference type="NCBI Taxonomy" id="299642"/>
    <lineage>
        <taxon>Eukaryota</taxon>
        <taxon>Metazoa</taxon>
        <taxon>Ecdysozoa</taxon>
        <taxon>Arthropoda</taxon>
        <taxon>Chelicerata</taxon>
        <taxon>Arachnida</taxon>
        <taxon>Araneae</taxon>
        <taxon>Araneomorphae</taxon>
        <taxon>Entelegynae</taxon>
        <taxon>Araneoidea</taxon>
        <taxon>Nephilidae</taxon>
        <taxon>Nephila</taxon>
    </lineage>
</organism>
<feature type="compositionally biased region" description="Basic and acidic residues" evidence="1">
    <location>
        <begin position="114"/>
        <end position="134"/>
    </location>
</feature>
<evidence type="ECO:0000313" key="3">
    <source>
        <dbReference type="Proteomes" id="UP000887013"/>
    </source>
</evidence>
<dbReference type="EMBL" id="BMAW01130173">
    <property type="protein sequence ID" value="GFU33865.1"/>
    <property type="molecule type" value="Genomic_DNA"/>
</dbReference>